<dbReference type="PANTHER" id="PTHR11085:SF4">
    <property type="entry name" value="NAD-DEPENDENT PROTEIN DEACYLASE"/>
    <property type="match status" value="1"/>
</dbReference>
<feature type="binding site" evidence="4">
    <location>
        <position position="155"/>
    </location>
    <ligand>
        <name>Zn(2+)</name>
        <dbReference type="ChEBI" id="CHEBI:29105"/>
    </ligand>
</feature>
<reference evidence="6 7" key="1">
    <citation type="submission" date="2019-10" db="EMBL/GenBank/DDBJ databases">
        <title>Streptococcus mitis of the oral and urogenital tracts.</title>
        <authorList>
            <person name="Price T."/>
            <person name="Mores C.R."/>
            <person name="Putonti C."/>
            <person name="Wolfe A.J."/>
        </authorList>
    </citation>
    <scope>NUCLEOTIDE SEQUENCE [LARGE SCALE GENOMIC DNA]</scope>
    <source>
        <strain evidence="6 7">SM16</strain>
    </source>
</reference>
<keyword evidence="2" id="KW-0808">Transferase</keyword>
<organism evidence="6 7">
    <name type="scientific">Streptococcus mitis</name>
    <dbReference type="NCBI Taxonomy" id="28037"/>
    <lineage>
        <taxon>Bacteria</taxon>
        <taxon>Bacillati</taxon>
        <taxon>Bacillota</taxon>
        <taxon>Bacilli</taxon>
        <taxon>Lactobacillales</taxon>
        <taxon>Streptococcaceae</taxon>
        <taxon>Streptococcus</taxon>
        <taxon>Streptococcus mitis group</taxon>
    </lineage>
</organism>
<dbReference type="InterPro" id="IPR050134">
    <property type="entry name" value="NAD-dep_sirtuin_deacylases"/>
</dbReference>
<evidence type="ECO:0000256" key="1">
    <source>
        <dbReference type="ARBA" id="ARBA00012928"/>
    </source>
</evidence>
<dbReference type="GO" id="GO:0017136">
    <property type="term" value="F:histone deacetylase activity, NAD-dependent"/>
    <property type="evidence" value="ECO:0007669"/>
    <property type="project" value="TreeGrafter"/>
</dbReference>
<evidence type="ECO:0000313" key="6">
    <source>
        <dbReference type="EMBL" id="MQQ51823.1"/>
    </source>
</evidence>
<protein>
    <recommendedName>
        <fullName evidence="1">protein acetyllysine N-acetyltransferase</fullName>
        <ecNumber evidence="1">2.3.1.286</ecNumber>
    </recommendedName>
</protein>
<comment type="caution">
    <text evidence="6">The sequence shown here is derived from an EMBL/GenBank/DDBJ whole genome shotgun (WGS) entry which is preliminary data.</text>
</comment>
<dbReference type="SUPFAM" id="SSF52467">
    <property type="entry name" value="DHS-like NAD/FAD-binding domain"/>
    <property type="match status" value="1"/>
</dbReference>
<accession>A0A7X1V4F2</accession>
<dbReference type="PANTHER" id="PTHR11085">
    <property type="entry name" value="NAD-DEPENDENT PROTEIN DEACYLASE SIRTUIN-5, MITOCHONDRIAL-RELATED"/>
    <property type="match status" value="1"/>
</dbReference>
<evidence type="ECO:0000313" key="7">
    <source>
        <dbReference type="Proteomes" id="UP000467560"/>
    </source>
</evidence>
<keyword evidence="4" id="KW-0862">Zinc</keyword>
<gene>
    <name evidence="6" type="ORF">GEZ89_02345</name>
</gene>
<sequence>MDKIEQLQKLIDKSQRIVFFGGAGVSTESNIPDFRSSDGVYSLKLGSHFTAEQLVSRTMFERYPEDFFDFYKKYLVYPDAKPNLAHIYLAFLEKTGKLKAIVTQNIDSLHEMAGSEKVLKLHGSADRNYCLGCHRFYDLNAFLALEGPVPHCLDCGKVVKPNVTLYEESLDMDVFSRAARAIQQADLLIIGGTSLVVYPAASLINYFSGSNLVVINKSSTPQDSQADLVIEGNIGEVFLYYELRNYEQDSLHF</sequence>
<evidence type="ECO:0000256" key="3">
    <source>
        <dbReference type="ARBA" id="ARBA00023027"/>
    </source>
</evidence>
<dbReference type="Proteomes" id="UP000467560">
    <property type="component" value="Unassembled WGS sequence"/>
</dbReference>
<dbReference type="EC" id="2.3.1.286" evidence="1"/>
<dbReference type="Gene3D" id="3.40.50.1220">
    <property type="entry name" value="TPP-binding domain"/>
    <property type="match status" value="1"/>
</dbReference>
<feature type="binding site" evidence="4">
    <location>
        <position position="133"/>
    </location>
    <ligand>
        <name>Zn(2+)</name>
        <dbReference type="ChEBI" id="CHEBI:29105"/>
    </ligand>
</feature>
<dbReference type="AlphaFoldDB" id="A0A7X1V4F2"/>
<dbReference type="Gene3D" id="3.30.1600.10">
    <property type="entry name" value="SIR2/SIRT2 'Small Domain"/>
    <property type="match status" value="1"/>
</dbReference>
<dbReference type="Pfam" id="PF02146">
    <property type="entry name" value="SIR2"/>
    <property type="match status" value="1"/>
</dbReference>
<keyword evidence="3" id="KW-0520">NAD</keyword>
<proteinExistence type="predicted"/>
<name>A0A7X1V4F2_STRMT</name>
<dbReference type="GO" id="GO:0070403">
    <property type="term" value="F:NAD+ binding"/>
    <property type="evidence" value="ECO:0007669"/>
    <property type="project" value="InterPro"/>
</dbReference>
<feature type="active site" description="Proton acceptor" evidence="4">
    <location>
        <position position="122"/>
    </location>
</feature>
<dbReference type="NCBIfam" id="NF001752">
    <property type="entry name" value="PRK00481.1-1"/>
    <property type="match status" value="1"/>
</dbReference>
<evidence type="ECO:0000256" key="4">
    <source>
        <dbReference type="PROSITE-ProRule" id="PRU00236"/>
    </source>
</evidence>
<dbReference type="RefSeq" id="WP_153224823.1">
    <property type="nucleotide sequence ID" value="NZ_WIJK01000004.1"/>
</dbReference>
<keyword evidence="4" id="KW-0479">Metal-binding</keyword>
<feature type="binding site" evidence="4">
    <location>
        <position position="152"/>
    </location>
    <ligand>
        <name>Zn(2+)</name>
        <dbReference type="ChEBI" id="CHEBI:29105"/>
    </ligand>
</feature>
<dbReference type="InterPro" id="IPR026591">
    <property type="entry name" value="Sirtuin_cat_small_dom_sf"/>
</dbReference>
<dbReference type="InterPro" id="IPR029035">
    <property type="entry name" value="DHS-like_NAD/FAD-binding_dom"/>
</dbReference>
<evidence type="ECO:0000256" key="2">
    <source>
        <dbReference type="ARBA" id="ARBA00022679"/>
    </source>
</evidence>
<evidence type="ECO:0000259" key="5">
    <source>
        <dbReference type="PROSITE" id="PS50305"/>
    </source>
</evidence>
<dbReference type="InterPro" id="IPR026590">
    <property type="entry name" value="Ssirtuin_cat_dom"/>
</dbReference>
<feature type="binding site" evidence="4">
    <location>
        <position position="130"/>
    </location>
    <ligand>
        <name>Zn(2+)</name>
        <dbReference type="ChEBI" id="CHEBI:29105"/>
    </ligand>
</feature>
<dbReference type="InterPro" id="IPR003000">
    <property type="entry name" value="Sirtuin"/>
</dbReference>
<feature type="domain" description="Deacetylase sirtuin-type" evidence="5">
    <location>
        <begin position="1"/>
        <end position="249"/>
    </location>
</feature>
<dbReference type="GO" id="GO:0046872">
    <property type="term" value="F:metal ion binding"/>
    <property type="evidence" value="ECO:0007669"/>
    <property type="project" value="UniProtKB-KW"/>
</dbReference>
<dbReference type="EMBL" id="WIJK01000004">
    <property type="protein sequence ID" value="MQQ51823.1"/>
    <property type="molecule type" value="Genomic_DNA"/>
</dbReference>
<dbReference type="PROSITE" id="PS50305">
    <property type="entry name" value="SIRTUIN"/>
    <property type="match status" value="1"/>
</dbReference>